<evidence type="ECO:0008006" key="3">
    <source>
        <dbReference type="Google" id="ProtNLM"/>
    </source>
</evidence>
<dbReference type="EMBL" id="CP012898">
    <property type="protein sequence ID" value="ALJ04098.1"/>
    <property type="molecule type" value="Genomic_DNA"/>
</dbReference>
<dbReference type="RefSeq" id="WP_054724481.1">
    <property type="nucleotide sequence ID" value="NZ_CP012898.1"/>
</dbReference>
<accession>A0A0P0CDI9</accession>
<dbReference type="InterPro" id="IPR011463">
    <property type="entry name" value="DUF1569"/>
</dbReference>
<evidence type="ECO:0000313" key="2">
    <source>
        <dbReference type="Proteomes" id="UP000057981"/>
    </source>
</evidence>
<evidence type="ECO:0000313" key="1">
    <source>
        <dbReference type="EMBL" id="ALJ04098.1"/>
    </source>
</evidence>
<dbReference type="OrthoDB" id="2599194at2"/>
<keyword evidence="2" id="KW-1185">Reference proteome</keyword>
<dbReference type="InterPro" id="IPR034660">
    <property type="entry name" value="DinB/YfiT-like"/>
</dbReference>
<dbReference type="KEGG" id="ahz:APS56_02550"/>
<protein>
    <recommendedName>
        <fullName evidence="3">DinB-like domain-containing protein</fullName>
    </recommendedName>
</protein>
<dbReference type="Proteomes" id="UP000057981">
    <property type="component" value="Chromosome"/>
</dbReference>
<name>A0A0P0CDI9_9FLAO</name>
<dbReference type="STRING" id="1736674.APS56_02550"/>
<gene>
    <name evidence="1" type="ORF">APS56_02550</name>
</gene>
<dbReference type="AlphaFoldDB" id="A0A0P0CDI9"/>
<dbReference type="Gene3D" id="1.20.120.450">
    <property type="entry name" value="dinb family like domain"/>
    <property type="match status" value="1"/>
</dbReference>
<proteinExistence type="predicted"/>
<organism evidence="1 2">
    <name type="scientific">Pseudalgibacter alginicilyticus</name>
    <dbReference type="NCBI Taxonomy" id="1736674"/>
    <lineage>
        <taxon>Bacteria</taxon>
        <taxon>Pseudomonadati</taxon>
        <taxon>Bacteroidota</taxon>
        <taxon>Flavobacteriia</taxon>
        <taxon>Flavobacteriales</taxon>
        <taxon>Flavobacteriaceae</taxon>
        <taxon>Pseudalgibacter</taxon>
    </lineage>
</organism>
<sequence>MKTIFDPNIRLQLIKRIEQINADSKAQWGKMNVYQMIKHLNIWNQWVLGIDNNIPYKQDFLGKLIGKMVLKANTKNDKPMGKGAPAGSNFTIKEKSGDFEKQKQKLFDLTEHYGCYNNLDFIHGFFGRMTKEQIGIFAYKHYDHHLRQFGV</sequence>
<reference evidence="1 2" key="1">
    <citation type="submission" date="2015-10" db="EMBL/GenBank/DDBJ databases">
        <authorList>
            <person name="Gilbert D.G."/>
        </authorList>
    </citation>
    <scope>NUCLEOTIDE SEQUENCE [LARGE SCALE GENOMIC DNA]</scope>
    <source>
        <strain evidence="2">HZ-22</strain>
    </source>
</reference>
<dbReference type="Pfam" id="PF07606">
    <property type="entry name" value="DUF1569"/>
    <property type="match status" value="1"/>
</dbReference>